<dbReference type="Pfam" id="PF26188">
    <property type="entry name" value="RESC6"/>
    <property type="match status" value="1"/>
</dbReference>
<sequence>MVFLSCLRLGGGPGRALCTPTFHGLSDGPYRRLKFSLKPIRHDYRDVLVSADLRKLAETAQELLRGKETKRRAFWEIFSKRVKASAHMLSPSLMALIAKSFDVHDRDTGIYVALATVLPEAVKRADGRSLLTLSDVFSRRLKRDSNPHLFSTLARQLPNALYQLTGKDVLRILSSLDAAGLADMLACRQVARKLLAELDELDSVDLADASAVFASQGYRNPELYSALARRAVDVKDSFDAPTVFRLLSGFSQNAVACDELLESFSTLLVSSKDQFTQHERHVVKQLVADADAPLKTLRESYRDET</sequence>
<feature type="domain" description="RNA-editing substrate-binding complex 6 protein" evidence="1">
    <location>
        <begin position="144"/>
        <end position="249"/>
    </location>
</feature>
<accession>A0A0F7V439</accession>
<dbReference type="PDB" id="9G6K">
    <property type="method" value="EM"/>
    <property type="resolution" value="2.89 A"/>
    <property type="chains" value="L2=11-280"/>
</dbReference>
<keyword evidence="3" id="KW-0002">3D-structure</keyword>
<evidence type="ECO:0000259" key="1">
    <source>
        <dbReference type="Pfam" id="PF26188"/>
    </source>
</evidence>
<evidence type="ECO:0007829" key="3">
    <source>
        <dbReference type="PDB" id="9G6K"/>
    </source>
</evidence>
<proteinExistence type="evidence at protein level"/>
<protein>
    <recommendedName>
        <fullName evidence="1">RNA-editing substrate-binding complex 6 protein domain-containing protein</fullName>
    </recommendedName>
</protein>
<name>A0A0F7V439_TOXGV</name>
<dbReference type="AlphaFoldDB" id="A0A0F7V439"/>
<evidence type="ECO:0000313" key="2">
    <source>
        <dbReference type="EMBL" id="CEL77281.1"/>
    </source>
</evidence>
<reference evidence="3" key="2">
    <citation type="journal article" date="2024" name="Nat. Commun.">
        <title>Apicomplexan mitoribosome from highly fragmented rRNAs to a functional machine.</title>
        <authorList>
            <person name="Wang C."/>
            <person name="Kassem S."/>
            <person name="Rocha R.E.O."/>
            <person name="Sun P."/>
            <person name="Nguyen T.T."/>
            <person name="Kloehn J."/>
            <person name="Liu X."/>
            <person name="Brusini L."/>
            <person name="Bonavoglia A."/>
            <person name="Barua S."/>
            <person name="Boissier F."/>
            <person name="Lucia Del Cistia M."/>
            <person name="Peng H."/>
            <person name="Tang X."/>
            <person name="Xie F."/>
            <person name="Wang Z."/>
            <person name="Vadas O."/>
            <person name="Suo X."/>
            <person name="Hashem Y."/>
            <person name="Soldati-Favre D."/>
            <person name="Jia Y."/>
        </authorList>
    </citation>
    <scope>STRUCTURE BY ELECTRON MICROSCOPY (2.89 ANGSTROMS) OF 11-280</scope>
</reference>
<dbReference type="EMDB" id="EMD-51104"/>
<dbReference type="InterPro" id="IPR058917">
    <property type="entry name" value="RESC6_dom"/>
</dbReference>
<reference evidence="2" key="1">
    <citation type="journal article" date="2015" name="PLoS ONE">
        <title>Comprehensive Evaluation of Toxoplasma gondii VEG and Neospora caninum LIV Genomes with Tachyzoite Stage Transcriptome and Proteome Defines Novel Transcript Features.</title>
        <authorList>
            <person name="Ramaprasad A."/>
            <person name="Mourier T."/>
            <person name="Naeem R."/>
            <person name="Malas T.B."/>
            <person name="Moussa E."/>
            <person name="Panigrahi A."/>
            <person name="Vermont S.J."/>
            <person name="Otto T.D."/>
            <person name="Wastling J."/>
            <person name="Pain A."/>
        </authorList>
    </citation>
    <scope>NUCLEOTIDE SEQUENCE</scope>
    <source>
        <strain evidence="2">VEG</strain>
    </source>
</reference>
<organism evidence="2">
    <name type="scientific">Toxoplasma gondii (strain ATCC 50861 / VEG)</name>
    <dbReference type="NCBI Taxonomy" id="432359"/>
    <lineage>
        <taxon>Eukaryota</taxon>
        <taxon>Sar</taxon>
        <taxon>Alveolata</taxon>
        <taxon>Apicomplexa</taxon>
        <taxon>Conoidasida</taxon>
        <taxon>Coccidia</taxon>
        <taxon>Eucoccidiorida</taxon>
        <taxon>Eimeriorina</taxon>
        <taxon>Sarcocystidae</taxon>
        <taxon>Toxoplasma</taxon>
    </lineage>
</organism>
<gene>
    <name evidence="2" type="ORF">BN1205_093850</name>
</gene>
<dbReference type="EMBL" id="LN714501">
    <property type="protein sequence ID" value="CEL77281.1"/>
    <property type="molecule type" value="Genomic_DNA"/>
</dbReference>